<feature type="compositionally biased region" description="Gly residues" evidence="1">
    <location>
        <begin position="511"/>
        <end position="522"/>
    </location>
</feature>
<protein>
    <submittedName>
        <fullName evidence="4">Transposable element p transposase</fullName>
    </submittedName>
</protein>
<accession>A0A0J7KHN6</accession>
<keyword evidence="5" id="KW-1185">Reference proteome</keyword>
<dbReference type="PANTHER" id="PTHR47577">
    <property type="entry name" value="THAP DOMAIN-CONTAINING PROTEIN 6"/>
    <property type="match status" value="1"/>
</dbReference>
<proteinExistence type="predicted"/>
<evidence type="ECO:0000256" key="1">
    <source>
        <dbReference type="SAM" id="MobiDB-lite"/>
    </source>
</evidence>
<feature type="compositionally biased region" description="Basic and acidic residues" evidence="1">
    <location>
        <begin position="577"/>
        <end position="595"/>
    </location>
</feature>
<gene>
    <name evidence="4" type="ORF">RF55_10569</name>
</gene>
<organism evidence="4 5">
    <name type="scientific">Lasius niger</name>
    <name type="common">Black garden ant</name>
    <dbReference type="NCBI Taxonomy" id="67767"/>
    <lineage>
        <taxon>Eukaryota</taxon>
        <taxon>Metazoa</taxon>
        <taxon>Ecdysozoa</taxon>
        <taxon>Arthropoda</taxon>
        <taxon>Hexapoda</taxon>
        <taxon>Insecta</taxon>
        <taxon>Pterygota</taxon>
        <taxon>Neoptera</taxon>
        <taxon>Endopterygota</taxon>
        <taxon>Hymenoptera</taxon>
        <taxon>Apocrita</taxon>
        <taxon>Aculeata</taxon>
        <taxon>Formicoidea</taxon>
        <taxon>Formicidae</taxon>
        <taxon>Formicinae</taxon>
        <taxon>Lasius</taxon>
        <taxon>Lasius</taxon>
    </lineage>
</organism>
<dbReference type="AlphaFoldDB" id="A0A0J7KHN6"/>
<dbReference type="PANTHER" id="PTHR47577:SF2">
    <property type="entry name" value="THAP DOMAIN CONTAINING 9"/>
    <property type="match status" value="1"/>
</dbReference>
<name>A0A0J7KHN6_LASNI</name>
<feature type="domain" description="Transposable element P transposase-like RNase H C-terminal" evidence="3">
    <location>
        <begin position="267"/>
        <end position="292"/>
    </location>
</feature>
<reference evidence="4 5" key="1">
    <citation type="submission" date="2015-04" db="EMBL/GenBank/DDBJ databases">
        <title>Lasius niger genome sequencing.</title>
        <authorList>
            <person name="Konorov E.A."/>
            <person name="Nikitin M.A."/>
            <person name="Kirill M.V."/>
            <person name="Chang P."/>
        </authorList>
    </citation>
    <scope>NUCLEOTIDE SEQUENCE [LARGE SCALE GENOMIC DNA]</scope>
    <source>
        <tissue evidence="4">Whole</tissue>
    </source>
</reference>
<evidence type="ECO:0000259" key="3">
    <source>
        <dbReference type="Pfam" id="PF21789"/>
    </source>
</evidence>
<dbReference type="Pfam" id="PF21787">
    <property type="entry name" value="TNP-like_RNaseH_N"/>
    <property type="match status" value="1"/>
</dbReference>
<dbReference type="EMBL" id="LBMM01007397">
    <property type="protein sequence ID" value="KMQ89767.1"/>
    <property type="molecule type" value="Genomic_DNA"/>
</dbReference>
<feature type="compositionally biased region" description="Acidic residues" evidence="1">
    <location>
        <begin position="530"/>
        <end position="543"/>
    </location>
</feature>
<feature type="non-terminal residue" evidence="4">
    <location>
        <position position="595"/>
    </location>
</feature>
<dbReference type="InterPro" id="IPR048365">
    <property type="entry name" value="TNP-like_RNaseH_N"/>
</dbReference>
<dbReference type="OrthoDB" id="8059068at2759"/>
<feature type="region of interest" description="Disordered" evidence="1">
    <location>
        <begin position="489"/>
        <end position="595"/>
    </location>
</feature>
<feature type="compositionally biased region" description="Basic and acidic residues" evidence="1">
    <location>
        <begin position="489"/>
        <end position="498"/>
    </location>
</feature>
<evidence type="ECO:0000313" key="5">
    <source>
        <dbReference type="Proteomes" id="UP000036403"/>
    </source>
</evidence>
<dbReference type="PaxDb" id="67767-A0A0J7KHN6"/>
<dbReference type="InterPro" id="IPR048367">
    <property type="entry name" value="TNP-like_RNaseH_C"/>
</dbReference>
<feature type="domain" description="Transposable element P transposase-like RNase H" evidence="2">
    <location>
        <begin position="84"/>
        <end position="142"/>
    </location>
</feature>
<evidence type="ECO:0000313" key="4">
    <source>
        <dbReference type="EMBL" id="KMQ89767.1"/>
    </source>
</evidence>
<dbReference type="Pfam" id="PF21789">
    <property type="entry name" value="TNP-like_RNaseH_C"/>
    <property type="match status" value="1"/>
</dbReference>
<evidence type="ECO:0000259" key="2">
    <source>
        <dbReference type="Pfam" id="PF21787"/>
    </source>
</evidence>
<sequence length="595" mass="66153">MQRPTTTVLPPNNEMILEEQMPQECTLRTYRPAILNFEMSAEKEDVMEWMHLEPSSVFCRLKKAGCNSPGQRTIRRWVEEYNIKPGFCDVIFKKLKEKIAQIPEEKRVCTLKWDEMSIKSYEEYSSKLDEIKGLVDLGSLGRKAERTNHRFAAAIKIASDEKELDSSTWKATADFAEHMNNVIDACNSYSLNVTFGGKRPLSKKNPDIEDLLSNFVQWSSGWSKFPNRINQVSCFKGFFITTQAILTLYKELASKNEGFELATGLCNQDAVERLFSKIRQREGFNPNPTARMVRLSFRHIICTCYIQTSDKGNVQCPESEALINKSNQLIKTVENCMSENNVATIEDDADDDVDDVASVTEILDKHTDILEECDVDTDNVSILSNYDENAITFFAGYVARRCIERNDCQNCRATMLETPMEDATPNEKYIEYREYPNADEDAPTVTKLARPTSLFTDIIKTQLMSFNRTWQHHWPSTQVLEKIANEVRIRGNDGHGGPDDDDGPGGDDGHGGPPDGHGGPDGPDGHGGPDGDDGCDDSDGPDGDDGHGSPDGDNGPGDDDDNNHGDPDNLIGGPDGPDGHNSDAGPDGDRADCIN</sequence>
<comment type="caution">
    <text evidence="4">The sequence shown here is derived from an EMBL/GenBank/DDBJ whole genome shotgun (WGS) entry which is preliminary data.</text>
</comment>
<dbReference type="Proteomes" id="UP000036403">
    <property type="component" value="Unassembled WGS sequence"/>
</dbReference>
<dbReference type="STRING" id="67767.A0A0J7KHN6"/>